<comment type="caution">
    <text evidence="5">The sequence shown here is derived from an EMBL/GenBank/DDBJ whole genome shotgun (WGS) entry which is preliminary data.</text>
</comment>
<dbReference type="GO" id="GO:0030247">
    <property type="term" value="F:polysaccharide binding"/>
    <property type="evidence" value="ECO:0007669"/>
    <property type="project" value="InterPro"/>
</dbReference>
<dbReference type="GO" id="GO:0016301">
    <property type="term" value="F:kinase activity"/>
    <property type="evidence" value="ECO:0007669"/>
    <property type="project" value="UniProtKB-KW"/>
</dbReference>
<sequence length="284" mass="30404">MSVSPNLRLLTASLLLLTCAWTSLSVQLCPPCGNTTVPYPLSTSPTCGDQSYKIRCDAAAGSLLFDTLNNSYPIASISPSAQRLVVRPSSFVSSNSCVTSDITHQGIQLNESLPFNVTSSNTILYLNCTNTLLRSPLNCTSSSLCHTYANNTNAVGSCQKAPICCTFRAGGSSTSYVIRVRDSGCSAYTSFVNLDPVLPVNRWPEPGVEIQWVGPREPLCSAQSDCDGKSVCGSDPVQNGVRRCICNSGFTWDPVSGFCVDGEFFCLVYVIGTSIPPHMLCMCK</sequence>
<name>A0A2P6REK0_ROSCH</name>
<accession>A0A2P6REK0</accession>
<dbReference type="AlphaFoldDB" id="A0A2P6REK0"/>
<dbReference type="Proteomes" id="UP000238479">
    <property type="component" value="Chromosome 3"/>
</dbReference>
<dbReference type="PANTHER" id="PTHR33355">
    <property type="entry name" value="WALL-ASSOCIATED RECEPTOR KINASE CARBOXY-TERMINAL PROTEIN-RELATED"/>
    <property type="match status" value="1"/>
</dbReference>
<protein>
    <submittedName>
        <fullName evidence="5">Putative wall-associated receptor kinase, galacturonan-binding domain-containing protein</fullName>
    </submittedName>
</protein>
<dbReference type="EMBL" id="PDCK01000041">
    <property type="protein sequence ID" value="PRQ44834.1"/>
    <property type="molecule type" value="Genomic_DNA"/>
</dbReference>
<dbReference type="Pfam" id="PF13947">
    <property type="entry name" value="GUB_WAK_bind"/>
    <property type="match status" value="1"/>
</dbReference>
<keyword evidence="5" id="KW-0418">Kinase</keyword>
<evidence type="ECO:0000256" key="3">
    <source>
        <dbReference type="SAM" id="SignalP"/>
    </source>
</evidence>
<reference evidence="5 6" key="1">
    <citation type="journal article" date="2018" name="Nat. Genet.">
        <title>The Rosa genome provides new insights in the design of modern roses.</title>
        <authorList>
            <person name="Bendahmane M."/>
        </authorList>
    </citation>
    <scope>NUCLEOTIDE SEQUENCE [LARGE SCALE GENOMIC DNA]</scope>
    <source>
        <strain evidence="6">cv. Old Blush</strain>
    </source>
</reference>
<dbReference type="STRING" id="74649.A0A2P6REK0"/>
<organism evidence="5 6">
    <name type="scientific">Rosa chinensis</name>
    <name type="common">China rose</name>
    <dbReference type="NCBI Taxonomy" id="74649"/>
    <lineage>
        <taxon>Eukaryota</taxon>
        <taxon>Viridiplantae</taxon>
        <taxon>Streptophyta</taxon>
        <taxon>Embryophyta</taxon>
        <taxon>Tracheophyta</taxon>
        <taxon>Spermatophyta</taxon>
        <taxon>Magnoliopsida</taxon>
        <taxon>eudicotyledons</taxon>
        <taxon>Gunneridae</taxon>
        <taxon>Pentapetalae</taxon>
        <taxon>rosids</taxon>
        <taxon>fabids</taxon>
        <taxon>Rosales</taxon>
        <taxon>Rosaceae</taxon>
        <taxon>Rosoideae</taxon>
        <taxon>Rosoideae incertae sedis</taxon>
        <taxon>Rosa</taxon>
    </lineage>
</organism>
<feature type="chain" id="PRO_5015197254" evidence="3">
    <location>
        <begin position="26"/>
        <end position="284"/>
    </location>
</feature>
<evidence type="ECO:0000313" key="6">
    <source>
        <dbReference type="Proteomes" id="UP000238479"/>
    </source>
</evidence>
<keyword evidence="6" id="KW-1185">Reference proteome</keyword>
<proteinExistence type="predicted"/>
<dbReference type="OMA" id="CAMSANR"/>
<evidence type="ECO:0000256" key="2">
    <source>
        <dbReference type="ARBA" id="ARBA00022729"/>
    </source>
</evidence>
<comment type="subcellular location">
    <subcellularLocation>
        <location evidence="1">Membrane</location>
        <topology evidence="1">Single-pass membrane protein</topology>
    </subcellularLocation>
</comment>
<dbReference type="GO" id="GO:0016020">
    <property type="term" value="C:membrane"/>
    <property type="evidence" value="ECO:0007669"/>
    <property type="project" value="UniProtKB-SubCell"/>
</dbReference>
<evidence type="ECO:0000256" key="1">
    <source>
        <dbReference type="ARBA" id="ARBA00004167"/>
    </source>
</evidence>
<feature type="signal peptide" evidence="3">
    <location>
        <begin position="1"/>
        <end position="25"/>
    </location>
</feature>
<keyword evidence="5" id="KW-0808">Transferase</keyword>
<dbReference type="Gramene" id="PRQ44834">
    <property type="protein sequence ID" value="PRQ44834"/>
    <property type="gene ID" value="RchiOBHm_Chr3g0483591"/>
</dbReference>
<keyword evidence="5" id="KW-0675">Receptor</keyword>
<keyword evidence="2 3" id="KW-0732">Signal</keyword>
<evidence type="ECO:0000313" key="5">
    <source>
        <dbReference type="EMBL" id="PRQ44834.1"/>
    </source>
</evidence>
<feature type="domain" description="Wall-associated receptor kinase galacturonan-binding" evidence="4">
    <location>
        <begin position="29"/>
        <end position="86"/>
    </location>
</feature>
<dbReference type="PANTHER" id="PTHR33355:SF15">
    <property type="entry name" value="WALL-ASSOCIATED RECEPTOR KINASE GALACTURONAN-BINDING DOMAIN-CONTAINING PROTEIN"/>
    <property type="match status" value="1"/>
</dbReference>
<evidence type="ECO:0000259" key="4">
    <source>
        <dbReference type="Pfam" id="PF13947"/>
    </source>
</evidence>
<dbReference type="InterPro" id="IPR025287">
    <property type="entry name" value="WAK_GUB"/>
</dbReference>
<gene>
    <name evidence="5" type="ORF">RchiOBHm_Chr3g0483591</name>
</gene>